<dbReference type="PANTHER" id="PTHR43172:SF2">
    <property type="entry name" value="ADENYLOSUCCINATE LYASE C-TERMINAL DOMAIN-CONTAINING PROTEIN"/>
    <property type="match status" value="1"/>
</dbReference>
<evidence type="ECO:0000256" key="2">
    <source>
        <dbReference type="ARBA" id="ARBA00034772"/>
    </source>
</evidence>
<dbReference type="GO" id="GO:0016829">
    <property type="term" value="F:lyase activity"/>
    <property type="evidence" value="ECO:0007669"/>
    <property type="project" value="UniProtKB-KW"/>
</dbReference>
<dbReference type="PANTHER" id="PTHR43172">
    <property type="entry name" value="ADENYLOSUCCINATE LYASE"/>
    <property type="match status" value="1"/>
</dbReference>
<keyword evidence="4" id="KW-0413">Isomerase</keyword>
<evidence type="ECO:0000313" key="4">
    <source>
        <dbReference type="EMBL" id="TFC01728.1"/>
    </source>
</evidence>
<evidence type="ECO:0000313" key="5">
    <source>
        <dbReference type="Proteomes" id="UP000297643"/>
    </source>
</evidence>
<comment type="caution">
    <text evidence="4">The sequence shown here is derived from an EMBL/GenBank/DDBJ whole genome shotgun (WGS) entry which is preliminary data.</text>
</comment>
<dbReference type="InterPro" id="IPR022761">
    <property type="entry name" value="Fumarate_lyase_N"/>
</dbReference>
<dbReference type="Proteomes" id="UP000297643">
    <property type="component" value="Unassembled WGS sequence"/>
</dbReference>
<dbReference type="Gene3D" id="1.20.200.10">
    <property type="entry name" value="Fumarase/aspartase (Central domain)"/>
    <property type="match status" value="1"/>
</dbReference>
<comment type="similarity">
    <text evidence="2">Belongs to the class-II fumarase/aspartase family.</text>
</comment>
<accession>A0A4R8W524</accession>
<dbReference type="SUPFAM" id="SSF48557">
    <property type="entry name" value="L-aspartase-like"/>
    <property type="match status" value="1"/>
</dbReference>
<dbReference type="InterPro" id="IPR000362">
    <property type="entry name" value="Fumarate_lyase_fam"/>
</dbReference>
<organism evidence="4 5">
    <name type="scientific">Cryobacterium mannosilyticum</name>
    <dbReference type="NCBI Taxonomy" id="1259190"/>
    <lineage>
        <taxon>Bacteria</taxon>
        <taxon>Bacillati</taxon>
        <taxon>Actinomycetota</taxon>
        <taxon>Actinomycetes</taxon>
        <taxon>Micrococcales</taxon>
        <taxon>Microbacteriaceae</taxon>
        <taxon>Cryobacterium</taxon>
    </lineage>
</organism>
<keyword evidence="5" id="KW-1185">Reference proteome</keyword>
<evidence type="ECO:0000256" key="1">
    <source>
        <dbReference type="ARBA" id="ARBA00023239"/>
    </source>
</evidence>
<gene>
    <name evidence="4" type="ORF">E3O32_12660</name>
</gene>
<dbReference type="InterPro" id="IPR020557">
    <property type="entry name" value="Fumarate_lyase_CS"/>
</dbReference>
<dbReference type="AlphaFoldDB" id="A0A4R8W524"/>
<dbReference type="GO" id="GO:0016853">
    <property type="term" value="F:isomerase activity"/>
    <property type="evidence" value="ECO:0007669"/>
    <property type="project" value="UniProtKB-KW"/>
</dbReference>
<evidence type="ECO:0000259" key="3">
    <source>
        <dbReference type="Pfam" id="PF00206"/>
    </source>
</evidence>
<protein>
    <submittedName>
        <fullName evidence="4">3-carboxy-cis,cis-muconate cycloisomerase</fullName>
    </submittedName>
</protein>
<keyword evidence="1" id="KW-0456">Lyase</keyword>
<dbReference type="InterPro" id="IPR024083">
    <property type="entry name" value="Fumarase/histidase_N"/>
</dbReference>
<reference evidence="4 5" key="1">
    <citation type="submission" date="2019-03" db="EMBL/GenBank/DDBJ databases">
        <title>Genomics of glacier-inhabiting Cryobacterium strains.</title>
        <authorList>
            <person name="Liu Q."/>
            <person name="Xin Y.-H."/>
        </authorList>
    </citation>
    <scope>NUCLEOTIDE SEQUENCE [LARGE SCALE GENOMIC DNA]</scope>
    <source>
        <strain evidence="4 5">RHLT2-21</strain>
    </source>
</reference>
<dbReference type="Gene3D" id="1.10.275.10">
    <property type="entry name" value="Fumarase/aspartase (N-terminal domain)"/>
    <property type="match status" value="1"/>
</dbReference>
<dbReference type="Gene3D" id="1.10.40.30">
    <property type="entry name" value="Fumarase/aspartase (C-terminal domain)"/>
    <property type="match status" value="1"/>
</dbReference>
<dbReference type="PRINTS" id="PR00149">
    <property type="entry name" value="FUMRATELYASE"/>
</dbReference>
<name>A0A4R8W524_9MICO</name>
<dbReference type="RefSeq" id="WP_134510056.1">
    <property type="nucleotide sequence ID" value="NZ_SOFM01000040.1"/>
</dbReference>
<dbReference type="EMBL" id="SOFM01000040">
    <property type="protein sequence ID" value="TFC01728.1"/>
    <property type="molecule type" value="Genomic_DNA"/>
</dbReference>
<proteinExistence type="inferred from homology"/>
<dbReference type="InterPro" id="IPR008948">
    <property type="entry name" value="L-Aspartase-like"/>
</dbReference>
<sequence>MPDPSGPDRPFDVGLLDPLGHGSRAAELTGDSAWLQAMVDAELALTRALVAAGLAPEWMGAVCDDLADAGRLDLAAIAAEGQGGGNPVIPLVKHLAAAAETLRTGASDHLHVGATSQDILDTAAMLVAHRVTGEVSARLGDYAATLAGLAGAHRGTAMAGRTLGQQASPTSFGFVVAGWLDMALTAIETIDRLRARLPVQLGGAVGNLAVLHQIATLRGTGGDPAHTVDLVLRRFASGLGLAAPSIAWHTNRLPVVDLAAGLAAATGAVGAFALDVTVLARTEIAEVGEHLGQGQGGSSAMPHKRNPVTAVLITAAARQAPGLVATLFGSLLAEDQRPSGAWHAEWPALRGLERLTLSAVAGAAALAGRLDVDPERMLANLEITDGLVCSERVTTLLAEALGKTAAFALVQRASAEAVRTNRPLRVVLSGLLSADGHDEQLRAGVWAAFDLDPGQDGPGIDRVLDRFRLAAVAVNSHGLGTAAAPGSIDAVRTPAP</sequence>
<dbReference type="Pfam" id="PF00206">
    <property type="entry name" value="Lyase_1"/>
    <property type="match status" value="1"/>
</dbReference>
<dbReference type="PROSITE" id="PS00163">
    <property type="entry name" value="FUMARATE_LYASES"/>
    <property type="match status" value="1"/>
</dbReference>
<feature type="domain" description="Fumarate lyase N-terminal" evidence="3">
    <location>
        <begin position="35"/>
        <end position="322"/>
    </location>
</feature>